<organism evidence="2 3">
    <name type="scientific">Monoraphidium neglectum</name>
    <dbReference type="NCBI Taxonomy" id="145388"/>
    <lineage>
        <taxon>Eukaryota</taxon>
        <taxon>Viridiplantae</taxon>
        <taxon>Chlorophyta</taxon>
        <taxon>core chlorophytes</taxon>
        <taxon>Chlorophyceae</taxon>
        <taxon>CS clade</taxon>
        <taxon>Sphaeropleales</taxon>
        <taxon>Selenastraceae</taxon>
        <taxon>Monoraphidium</taxon>
    </lineage>
</organism>
<accession>A0A0D2JFU0</accession>
<feature type="region of interest" description="Disordered" evidence="1">
    <location>
        <begin position="27"/>
        <end position="70"/>
    </location>
</feature>
<evidence type="ECO:0000313" key="2">
    <source>
        <dbReference type="EMBL" id="KIY98337.1"/>
    </source>
</evidence>
<reference evidence="2 3" key="1">
    <citation type="journal article" date="2013" name="BMC Genomics">
        <title>Reconstruction of the lipid metabolism for the microalga Monoraphidium neglectum from its genome sequence reveals characteristics suitable for biofuel production.</title>
        <authorList>
            <person name="Bogen C."/>
            <person name="Al-Dilaimi A."/>
            <person name="Albersmeier A."/>
            <person name="Wichmann J."/>
            <person name="Grundmann M."/>
            <person name="Rupp O."/>
            <person name="Lauersen K.J."/>
            <person name="Blifernez-Klassen O."/>
            <person name="Kalinowski J."/>
            <person name="Goesmann A."/>
            <person name="Mussgnug J.H."/>
            <person name="Kruse O."/>
        </authorList>
    </citation>
    <scope>NUCLEOTIDE SEQUENCE [LARGE SCALE GENOMIC DNA]</scope>
    <source>
        <strain evidence="2 3">SAG 48.87</strain>
    </source>
</reference>
<dbReference type="RefSeq" id="XP_013897357.1">
    <property type="nucleotide sequence ID" value="XM_014041903.1"/>
</dbReference>
<protein>
    <submittedName>
        <fullName evidence="2">Uncharacterized protein</fullName>
    </submittedName>
</protein>
<proteinExistence type="predicted"/>
<keyword evidence="3" id="KW-1185">Reference proteome</keyword>
<feature type="non-terminal residue" evidence="2">
    <location>
        <position position="70"/>
    </location>
</feature>
<evidence type="ECO:0000256" key="1">
    <source>
        <dbReference type="SAM" id="MobiDB-lite"/>
    </source>
</evidence>
<feature type="compositionally biased region" description="Basic residues" evidence="1">
    <location>
        <begin position="36"/>
        <end position="46"/>
    </location>
</feature>
<dbReference type="Proteomes" id="UP000054498">
    <property type="component" value="Unassembled WGS sequence"/>
</dbReference>
<dbReference type="AlphaFoldDB" id="A0A0D2JFU0"/>
<dbReference type="EMBL" id="KK102219">
    <property type="protein sequence ID" value="KIY98337.1"/>
    <property type="molecule type" value="Genomic_DNA"/>
</dbReference>
<evidence type="ECO:0000313" key="3">
    <source>
        <dbReference type="Proteomes" id="UP000054498"/>
    </source>
</evidence>
<dbReference type="KEGG" id="mng:MNEG_9621"/>
<sequence>MEHPPLQRSLSKRERLAAFFCCGGATAAAPREPKSQQRRPHRRRRSLQAPQKLPSWQSSGGEPCHVSILS</sequence>
<gene>
    <name evidence="2" type="ORF">MNEG_9621</name>
</gene>
<dbReference type="GeneID" id="25742496"/>
<name>A0A0D2JFU0_9CHLO</name>